<protein>
    <recommendedName>
        <fullName evidence="3">Lipoprotein</fullName>
    </recommendedName>
</protein>
<organism evidence="1 2">
    <name type="scientific">Pseudolysobacter antarcticus</name>
    <dbReference type="NCBI Taxonomy" id="2511995"/>
    <lineage>
        <taxon>Bacteria</taxon>
        <taxon>Pseudomonadati</taxon>
        <taxon>Pseudomonadota</taxon>
        <taxon>Gammaproteobacteria</taxon>
        <taxon>Lysobacterales</taxon>
        <taxon>Rhodanobacteraceae</taxon>
        <taxon>Pseudolysobacter</taxon>
    </lineage>
</organism>
<proteinExistence type="predicted"/>
<dbReference type="OrthoDB" id="5954450at2"/>
<name>A0A411HLN1_9GAMM</name>
<dbReference type="PROSITE" id="PS51257">
    <property type="entry name" value="PROKAR_LIPOPROTEIN"/>
    <property type="match status" value="1"/>
</dbReference>
<sequence length="134" mass="15066">MQLPKYSFVLRSIAVFLLCGVLAACLGRRDKGDELLKTTDIPQSYDLVLHADKDGQFDLDGATLASEDLRSHLRYLEEQHKVVKTVLLKPGEKYKIKGTHINELAKIGYQFKFRAFIDADGDGKVSEVRARAVE</sequence>
<dbReference type="RefSeq" id="WP_129834385.1">
    <property type="nucleotide sequence ID" value="NZ_CP035704.1"/>
</dbReference>
<dbReference type="Proteomes" id="UP000291562">
    <property type="component" value="Chromosome"/>
</dbReference>
<reference evidence="1 2" key="1">
    <citation type="submission" date="2019-01" db="EMBL/GenBank/DDBJ databases">
        <title>Pseudolysobacter antarctica gen. nov., sp. nov., isolated from Fildes Peninsula, Antarctica.</title>
        <authorList>
            <person name="Wei Z."/>
            <person name="Peng F."/>
        </authorList>
    </citation>
    <scope>NUCLEOTIDE SEQUENCE [LARGE SCALE GENOMIC DNA]</scope>
    <source>
        <strain evidence="1 2">AQ6-296</strain>
    </source>
</reference>
<gene>
    <name evidence="1" type="ORF">ELE36_14190</name>
</gene>
<dbReference type="KEGG" id="xbc:ELE36_14190"/>
<dbReference type="AlphaFoldDB" id="A0A411HLN1"/>
<keyword evidence="2" id="KW-1185">Reference proteome</keyword>
<evidence type="ECO:0000313" key="2">
    <source>
        <dbReference type="Proteomes" id="UP000291562"/>
    </source>
</evidence>
<evidence type="ECO:0000313" key="1">
    <source>
        <dbReference type="EMBL" id="QBB71411.1"/>
    </source>
</evidence>
<dbReference type="EMBL" id="CP035704">
    <property type="protein sequence ID" value="QBB71411.1"/>
    <property type="molecule type" value="Genomic_DNA"/>
</dbReference>
<accession>A0A411HLN1</accession>
<evidence type="ECO:0008006" key="3">
    <source>
        <dbReference type="Google" id="ProtNLM"/>
    </source>
</evidence>